<dbReference type="EMBL" id="JACXVP010000011">
    <property type="protein sequence ID" value="KAG5575601.1"/>
    <property type="molecule type" value="Genomic_DNA"/>
</dbReference>
<protein>
    <submittedName>
        <fullName evidence="1">Uncharacterized protein</fullName>
    </submittedName>
</protein>
<sequence length="206" mass="23824">MRKILNRLSEIQNSLNYHRSLFLQNLESNLLERYDSLLKAKNDFEKVKSRINWLSEGYANTTFFHTSTINRQRRNKITSIKNEVGNLYENHESIQKHIFNLFVKLYTTSHTHSSKTDWIIPNRQNNLPIVALKALSDPLHDTEITKALHSFKPLKAPGQLAYTICSTRRIAPPMWQPNAPTYSRLRVPKPLGNTLGFPSSIEDPPT</sequence>
<keyword evidence="2" id="KW-1185">Reference proteome</keyword>
<reference evidence="1 2" key="1">
    <citation type="submission" date="2020-09" db="EMBL/GenBank/DDBJ databases">
        <title>De no assembly of potato wild relative species, Solanum commersonii.</title>
        <authorList>
            <person name="Cho K."/>
        </authorList>
    </citation>
    <scope>NUCLEOTIDE SEQUENCE [LARGE SCALE GENOMIC DNA]</scope>
    <source>
        <strain evidence="1">LZ3.2</strain>
        <tissue evidence="1">Leaf</tissue>
    </source>
</reference>
<name>A0A9J5WID2_SOLCO</name>
<dbReference type="AlphaFoldDB" id="A0A9J5WID2"/>
<dbReference type="OrthoDB" id="1305855at2759"/>
<organism evidence="1 2">
    <name type="scientific">Solanum commersonii</name>
    <name type="common">Commerson's wild potato</name>
    <name type="synonym">Commerson's nightshade</name>
    <dbReference type="NCBI Taxonomy" id="4109"/>
    <lineage>
        <taxon>Eukaryota</taxon>
        <taxon>Viridiplantae</taxon>
        <taxon>Streptophyta</taxon>
        <taxon>Embryophyta</taxon>
        <taxon>Tracheophyta</taxon>
        <taxon>Spermatophyta</taxon>
        <taxon>Magnoliopsida</taxon>
        <taxon>eudicotyledons</taxon>
        <taxon>Gunneridae</taxon>
        <taxon>Pentapetalae</taxon>
        <taxon>asterids</taxon>
        <taxon>lamiids</taxon>
        <taxon>Solanales</taxon>
        <taxon>Solanaceae</taxon>
        <taxon>Solanoideae</taxon>
        <taxon>Solaneae</taxon>
        <taxon>Solanum</taxon>
    </lineage>
</organism>
<gene>
    <name evidence="1" type="ORF">H5410_055735</name>
</gene>
<proteinExistence type="predicted"/>
<dbReference type="Proteomes" id="UP000824120">
    <property type="component" value="Chromosome 11"/>
</dbReference>
<comment type="caution">
    <text evidence="1">The sequence shown here is derived from an EMBL/GenBank/DDBJ whole genome shotgun (WGS) entry which is preliminary data.</text>
</comment>
<evidence type="ECO:0000313" key="1">
    <source>
        <dbReference type="EMBL" id="KAG5575601.1"/>
    </source>
</evidence>
<accession>A0A9J5WID2</accession>
<evidence type="ECO:0000313" key="2">
    <source>
        <dbReference type="Proteomes" id="UP000824120"/>
    </source>
</evidence>